<evidence type="ECO:0000256" key="5">
    <source>
        <dbReference type="ARBA" id="ARBA00023101"/>
    </source>
</evidence>
<feature type="domain" description="Tyrosinase copper-binding" evidence="9">
    <location>
        <begin position="332"/>
        <end position="343"/>
    </location>
</feature>
<dbReference type="Gene3D" id="1.10.1280.10">
    <property type="entry name" value="Di-copper center containing domain from catechol oxidase"/>
    <property type="match status" value="1"/>
</dbReference>
<evidence type="ECO:0000313" key="10">
    <source>
        <dbReference type="EMBL" id="OAX41795.1"/>
    </source>
</evidence>
<dbReference type="PRINTS" id="PR00092">
    <property type="entry name" value="TYROSINASE"/>
</dbReference>
<reference evidence="10 11" key="1">
    <citation type="submission" date="2016-06" db="EMBL/GenBank/DDBJ databases">
        <title>Comparative genomics of the ectomycorrhizal sister species Rhizopogon vinicolor and Rhizopogon vesiculosus (Basidiomycota: Boletales) reveals a divergence of the mating type B locus.</title>
        <authorList>
            <consortium name="DOE Joint Genome Institute"/>
            <person name="Mujic A.B."/>
            <person name="Kuo A."/>
            <person name="Tritt A."/>
            <person name="Lipzen A."/>
            <person name="Chen C."/>
            <person name="Johnson J."/>
            <person name="Sharma A."/>
            <person name="Barry K."/>
            <person name="Grigoriev I.V."/>
            <person name="Spatafora J.W."/>
        </authorList>
    </citation>
    <scope>NUCLEOTIDE SEQUENCE [LARGE SCALE GENOMIC DNA]</scope>
    <source>
        <strain evidence="10 11">AM-OR11-026</strain>
    </source>
</reference>
<keyword evidence="4" id="KW-0186">Copper</keyword>
<evidence type="ECO:0000313" key="11">
    <source>
        <dbReference type="Proteomes" id="UP000092154"/>
    </source>
</evidence>
<organism evidence="10 11">
    <name type="scientific">Rhizopogon vinicolor AM-OR11-026</name>
    <dbReference type="NCBI Taxonomy" id="1314800"/>
    <lineage>
        <taxon>Eukaryota</taxon>
        <taxon>Fungi</taxon>
        <taxon>Dikarya</taxon>
        <taxon>Basidiomycota</taxon>
        <taxon>Agaricomycotina</taxon>
        <taxon>Agaricomycetes</taxon>
        <taxon>Agaricomycetidae</taxon>
        <taxon>Boletales</taxon>
        <taxon>Suillineae</taxon>
        <taxon>Rhizopogonaceae</taxon>
        <taxon>Rhizopogon</taxon>
    </lineage>
</organism>
<dbReference type="PROSITE" id="PS00498">
    <property type="entry name" value="TYROSINASE_2"/>
    <property type="match status" value="1"/>
</dbReference>
<dbReference type="Pfam" id="PF00264">
    <property type="entry name" value="Tyrosinase"/>
    <property type="match status" value="1"/>
</dbReference>
<dbReference type="GO" id="GO:0042438">
    <property type="term" value="P:melanin biosynthetic process"/>
    <property type="evidence" value="ECO:0007669"/>
    <property type="project" value="UniProtKB-KW"/>
</dbReference>
<dbReference type="EMBL" id="KV448171">
    <property type="protein sequence ID" value="OAX41795.1"/>
    <property type="molecule type" value="Genomic_DNA"/>
</dbReference>
<keyword evidence="5" id="KW-0470">Melanin biosynthesis</keyword>
<comment type="catalytic activity">
    <reaction evidence="6">
        <text>2 L-dopa + O2 = 2 L-dopaquinone + 2 H2O</text>
        <dbReference type="Rhea" id="RHEA:34287"/>
        <dbReference type="ChEBI" id="CHEBI:15377"/>
        <dbReference type="ChEBI" id="CHEBI:15379"/>
        <dbReference type="ChEBI" id="CHEBI:57504"/>
        <dbReference type="ChEBI" id="CHEBI:57924"/>
        <dbReference type="EC" id="1.14.18.1"/>
    </reaction>
</comment>
<dbReference type="AlphaFoldDB" id="A0A1B7NAD1"/>
<evidence type="ECO:0000256" key="6">
    <source>
        <dbReference type="ARBA" id="ARBA00048233"/>
    </source>
</evidence>
<protein>
    <recommendedName>
        <fullName evidence="2">tyrosinase</fullName>
        <ecNumber evidence="2">1.14.18.1</ecNumber>
    </recommendedName>
</protein>
<proteinExistence type="inferred from homology"/>
<dbReference type="STRING" id="1314800.A0A1B7NAD1"/>
<dbReference type="InterPro" id="IPR050316">
    <property type="entry name" value="Tyrosinase/Hemocyanin"/>
</dbReference>
<dbReference type="PANTHER" id="PTHR11474">
    <property type="entry name" value="TYROSINASE FAMILY MEMBER"/>
    <property type="match status" value="1"/>
</dbReference>
<keyword evidence="11" id="KW-1185">Reference proteome</keyword>
<evidence type="ECO:0000259" key="9">
    <source>
        <dbReference type="PROSITE" id="PS00498"/>
    </source>
</evidence>
<name>A0A1B7NAD1_9AGAM</name>
<comment type="catalytic activity">
    <reaction evidence="7">
        <text>L-tyrosine + O2 = L-dopaquinone + H2O</text>
        <dbReference type="Rhea" id="RHEA:18117"/>
        <dbReference type="ChEBI" id="CHEBI:15377"/>
        <dbReference type="ChEBI" id="CHEBI:15379"/>
        <dbReference type="ChEBI" id="CHEBI:57924"/>
        <dbReference type="ChEBI" id="CHEBI:58315"/>
        <dbReference type="EC" id="1.14.18.1"/>
    </reaction>
</comment>
<evidence type="ECO:0000256" key="2">
    <source>
        <dbReference type="ARBA" id="ARBA00011906"/>
    </source>
</evidence>
<dbReference type="Proteomes" id="UP000092154">
    <property type="component" value="Unassembled WGS sequence"/>
</dbReference>
<evidence type="ECO:0000256" key="7">
    <source>
        <dbReference type="ARBA" id="ARBA00048881"/>
    </source>
</evidence>
<evidence type="ECO:0000256" key="1">
    <source>
        <dbReference type="ARBA" id="ARBA00009928"/>
    </source>
</evidence>
<evidence type="ECO:0000256" key="4">
    <source>
        <dbReference type="ARBA" id="ARBA00023008"/>
    </source>
</evidence>
<dbReference type="OrthoDB" id="6132182at2759"/>
<dbReference type="InterPro" id="IPR008922">
    <property type="entry name" value="Di-copper_centre_dom_sf"/>
</dbReference>
<dbReference type="PANTHER" id="PTHR11474:SF76">
    <property type="entry name" value="SHKT DOMAIN-CONTAINING PROTEIN"/>
    <property type="match status" value="1"/>
</dbReference>
<evidence type="ECO:0000259" key="8">
    <source>
        <dbReference type="PROSITE" id="PS00497"/>
    </source>
</evidence>
<dbReference type="GO" id="GO:0004503">
    <property type="term" value="F:tyrosinase activity"/>
    <property type="evidence" value="ECO:0007669"/>
    <property type="project" value="UniProtKB-EC"/>
</dbReference>
<accession>A0A1B7NAD1</accession>
<sequence>MSSSEHHYPVVGRKGTGGAFNRFPIQTLEKDHPYQFALFILAFTAIQQRPDALKVLEEPAASYMEIASIHGKPYVEWAGDRNKDISADYSPTDKKDTNPVPSRFGGYCNHGAVVFPTWHRPYVMLIEQAIGNVAEQLAHDIEAHNPGEGGVWIKAAKELRFPYWDWAEMDVATDGLPPVLYEDKVKIMVAGGQKQSVDNPLSFFSYVGGVPSDFADETDLSAPGQVAYFSKWLRTYRYAASTPDPKGSQIDLLQKTLMAGAKDLRNRVAHLFAFNDDQNPAIAWDEFSNHTAESKRDMDFQNVGSLEGVHDTLHGLIGGNGHMSDADYAGFDPIFFLHHSNVDRLLALWEWCYTEYWMEDGYEQDGEKYPWTQARGTYAQVYNEQLLPDGPLQPFRTETGDYWTSSEARFLHEKAYPKYYSYPELAGVKVDQAAKSPQERALARKKIAVYYGFDPQTTAKQMPSHTWAHLPVPKQEDPAVPTDHTVVPKYRIFVVHVKLVEHAYNRSYSFQLHHKGNAHSSPQLIGTITVFGRPDRSPCKACALRRQAGSVVRGMIPVPPELVDSIIKSNAGGHSLPAFDQTLGHIKGEFIGKLVDASGTELATAEGGQEAPQVPQHRVVSRRVTPVEISLVSAAVAEHVEDKDRPVYLLDWQHHDGVFSGGWLATHKDSE</sequence>
<dbReference type="EC" id="1.14.18.1" evidence="2"/>
<evidence type="ECO:0000256" key="3">
    <source>
        <dbReference type="ARBA" id="ARBA00022723"/>
    </source>
</evidence>
<comment type="similarity">
    <text evidence="1">Belongs to the tyrosinase family.</text>
</comment>
<gene>
    <name evidence="10" type="ORF">K503DRAFT_767365</name>
</gene>
<dbReference type="InterPro" id="IPR002227">
    <property type="entry name" value="Tyrosinase_Cu-bd"/>
</dbReference>
<dbReference type="GO" id="GO:0046872">
    <property type="term" value="F:metal ion binding"/>
    <property type="evidence" value="ECO:0007669"/>
    <property type="project" value="UniProtKB-KW"/>
</dbReference>
<dbReference type="SUPFAM" id="SSF48056">
    <property type="entry name" value="Di-copper centre-containing domain"/>
    <property type="match status" value="1"/>
</dbReference>
<dbReference type="InParanoid" id="A0A1B7NAD1"/>
<keyword evidence="3" id="KW-0479">Metal-binding</keyword>
<feature type="domain" description="Tyrosinase copper-binding" evidence="8">
    <location>
        <begin position="110"/>
        <end position="127"/>
    </location>
</feature>
<dbReference type="PROSITE" id="PS00497">
    <property type="entry name" value="TYROSINASE_1"/>
    <property type="match status" value="1"/>
</dbReference>